<gene>
    <name evidence="2" type="ORF">SMN809_LOCUS55228</name>
</gene>
<reference evidence="2" key="1">
    <citation type="submission" date="2021-02" db="EMBL/GenBank/DDBJ databases">
        <authorList>
            <person name="Nowell W R."/>
        </authorList>
    </citation>
    <scope>NUCLEOTIDE SEQUENCE</scope>
</reference>
<comment type="caution">
    <text evidence="2">The sequence shown here is derived from an EMBL/GenBank/DDBJ whole genome shotgun (WGS) entry which is preliminary data.</text>
</comment>
<evidence type="ECO:0000313" key="2">
    <source>
        <dbReference type="EMBL" id="CAF4972171.1"/>
    </source>
</evidence>
<evidence type="ECO:0000313" key="3">
    <source>
        <dbReference type="Proteomes" id="UP000676336"/>
    </source>
</evidence>
<feature type="region of interest" description="Disordered" evidence="1">
    <location>
        <begin position="22"/>
        <end position="59"/>
    </location>
</feature>
<name>A0A8S3D0C5_9BILA</name>
<accession>A0A8S3D0C5</accession>
<sequence length="59" mass="6511">STPLISEATIPVLKEHIVEEETTSEQPLSLSSTNVRIRDLKSKTPAWKSQTPPLRGNAK</sequence>
<dbReference type="AlphaFoldDB" id="A0A8S3D0C5"/>
<feature type="non-terminal residue" evidence="2">
    <location>
        <position position="1"/>
    </location>
</feature>
<dbReference type="EMBL" id="CAJOBI010194590">
    <property type="protein sequence ID" value="CAF4972171.1"/>
    <property type="molecule type" value="Genomic_DNA"/>
</dbReference>
<proteinExistence type="predicted"/>
<feature type="compositionally biased region" description="Polar residues" evidence="1">
    <location>
        <begin position="24"/>
        <end position="35"/>
    </location>
</feature>
<protein>
    <submittedName>
        <fullName evidence="2">Uncharacterized protein</fullName>
    </submittedName>
</protein>
<dbReference type="Proteomes" id="UP000676336">
    <property type="component" value="Unassembled WGS sequence"/>
</dbReference>
<organism evidence="2 3">
    <name type="scientific">Rotaria magnacalcarata</name>
    <dbReference type="NCBI Taxonomy" id="392030"/>
    <lineage>
        <taxon>Eukaryota</taxon>
        <taxon>Metazoa</taxon>
        <taxon>Spiralia</taxon>
        <taxon>Gnathifera</taxon>
        <taxon>Rotifera</taxon>
        <taxon>Eurotatoria</taxon>
        <taxon>Bdelloidea</taxon>
        <taxon>Philodinida</taxon>
        <taxon>Philodinidae</taxon>
        <taxon>Rotaria</taxon>
    </lineage>
</organism>
<evidence type="ECO:0000256" key="1">
    <source>
        <dbReference type="SAM" id="MobiDB-lite"/>
    </source>
</evidence>
<feature type="non-terminal residue" evidence="2">
    <location>
        <position position="59"/>
    </location>
</feature>